<organism evidence="1 2">
    <name type="scientific">Streptomyces caledonius</name>
    <dbReference type="NCBI Taxonomy" id="3134107"/>
    <lineage>
        <taxon>Bacteria</taxon>
        <taxon>Bacillati</taxon>
        <taxon>Actinomycetota</taxon>
        <taxon>Actinomycetes</taxon>
        <taxon>Kitasatosporales</taxon>
        <taxon>Streptomycetaceae</taxon>
        <taxon>Streptomyces</taxon>
    </lineage>
</organism>
<comment type="caution">
    <text evidence="1">The sequence shown here is derived from an EMBL/GenBank/DDBJ whole genome shotgun (WGS) entry which is preliminary data.</text>
</comment>
<dbReference type="EMBL" id="JBBKAM010000002">
    <property type="protein sequence ID" value="MEJ8641329.1"/>
    <property type="molecule type" value="Genomic_DNA"/>
</dbReference>
<evidence type="ECO:0000313" key="2">
    <source>
        <dbReference type="Proteomes" id="UP001382904"/>
    </source>
</evidence>
<dbReference type="PANTHER" id="PTHR43422">
    <property type="entry name" value="THIAMINE THIAZOLE SYNTHASE"/>
    <property type="match status" value="1"/>
</dbReference>
<dbReference type="SUPFAM" id="SSF51905">
    <property type="entry name" value="FAD/NAD(P)-binding domain"/>
    <property type="match status" value="1"/>
</dbReference>
<protein>
    <submittedName>
        <fullName evidence="1">Monooxygenase</fullName>
    </submittedName>
</protein>
<dbReference type="PANTHER" id="PTHR43422:SF3">
    <property type="entry name" value="THIAMINE THIAZOLE SYNTHASE"/>
    <property type="match status" value="1"/>
</dbReference>
<sequence>MTRGVPRRVAQTAVVAGASMAGLCAARVLSDRFDEVVVIDRDTLPDEVRWRAQVPQGSQPHLLLYAGAQLLEDWFPGITEELYESGAVEFDVCRDFYWHQGGGVLTSPPSALRGPMMSRPLLEATVRRRLARIPCVTLRDRTAVEGLVPDGTGTRIAGVRLAGQPPVRCDLIVDATGRQARSLGWLKELGYGPPPLSVVTVDTHYASRLHRRVETTARDWKAAAVIGRPDTRRLAMALPLEHGRWIILLVGVNGEVPPTDDEGRLAFARSLESPVIADLMATSEPLADPVAHRFPSNQRRHLDRMRRFPLGWVMLGDAVASCNPVYGQGMTSAAQQAAALGECLDHTRALDLAFARRYFGAAARTVAAPWSIAAGGDFVYAGTTGPKPAGTDLLNRYMQRVILAAQHDDAVGIRFAEVAGLVRRPEWLLAPPFLLRVLRAAR</sequence>
<accession>A0ABU8U0C7</accession>
<evidence type="ECO:0000313" key="1">
    <source>
        <dbReference type="EMBL" id="MEJ8641329.1"/>
    </source>
</evidence>
<dbReference type="GO" id="GO:0004497">
    <property type="term" value="F:monooxygenase activity"/>
    <property type="evidence" value="ECO:0007669"/>
    <property type="project" value="UniProtKB-KW"/>
</dbReference>
<dbReference type="InterPro" id="IPR036188">
    <property type="entry name" value="FAD/NAD-bd_sf"/>
</dbReference>
<dbReference type="Gene3D" id="3.50.50.60">
    <property type="entry name" value="FAD/NAD(P)-binding domain"/>
    <property type="match status" value="1"/>
</dbReference>
<reference evidence="1 2" key="1">
    <citation type="submission" date="2024-03" db="EMBL/GenBank/DDBJ databases">
        <title>Novel Streptomyces species of biotechnological and ecological value are a feature of Machair soil.</title>
        <authorList>
            <person name="Prole J.R."/>
            <person name="Goodfellow M."/>
            <person name="Allenby N."/>
            <person name="Ward A.C."/>
        </authorList>
    </citation>
    <scope>NUCLEOTIDE SEQUENCE [LARGE SCALE GENOMIC DNA]</scope>
    <source>
        <strain evidence="1 2">MS1.HAVA.3</strain>
    </source>
</reference>
<keyword evidence="1" id="KW-0560">Oxidoreductase</keyword>
<name>A0ABU8U0C7_9ACTN</name>
<keyword evidence="1" id="KW-0503">Monooxygenase</keyword>
<keyword evidence="2" id="KW-1185">Reference proteome</keyword>
<dbReference type="Proteomes" id="UP001382904">
    <property type="component" value="Unassembled WGS sequence"/>
</dbReference>
<proteinExistence type="predicted"/>
<gene>
    <name evidence="1" type="ORF">WKI68_07280</name>
</gene>